<evidence type="ECO:0000313" key="4">
    <source>
        <dbReference type="Proteomes" id="UP000199440"/>
    </source>
</evidence>
<dbReference type="EMBL" id="FNGV01000002">
    <property type="protein sequence ID" value="SDL69809.1"/>
    <property type="molecule type" value="Genomic_DNA"/>
</dbReference>
<accession>A0A1G9M6F8</accession>
<dbReference type="Pfam" id="PF18962">
    <property type="entry name" value="Por_Secre_tail"/>
    <property type="match status" value="1"/>
</dbReference>
<protein>
    <submittedName>
        <fullName evidence="3">Por secretion system C-terminal sorting domain-containing protein</fullName>
    </submittedName>
</protein>
<sequence>MVIFKVLIPSRYQMKLTIFVLFIVFSIGLSAQETAAIQGQTYNEPTRLTVYPNPVFDEVVYVSTQQAAPKEIAIYDVFGKIVLIDRITTNALNISRLTPGVYVLQVVQDKKTLTRKLVVK</sequence>
<gene>
    <name evidence="3" type="ORF">SAMN04488514_102385</name>
</gene>
<evidence type="ECO:0000259" key="2">
    <source>
        <dbReference type="Pfam" id="PF18962"/>
    </source>
</evidence>
<feature type="domain" description="Secretion system C-terminal sorting" evidence="2">
    <location>
        <begin position="50"/>
        <end position="119"/>
    </location>
</feature>
<dbReference type="AlphaFoldDB" id="A0A1G9M6F8"/>
<dbReference type="NCBIfam" id="TIGR04183">
    <property type="entry name" value="Por_Secre_tail"/>
    <property type="match status" value="1"/>
</dbReference>
<name>A0A1G9M6F8_9FLAO</name>
<dbReference type="STRING" id="192904.SAMN04488514_102385"/>
<keyword evidence="4" id="KW-1185">Reference proteome</keyword>
<organism evidence="3 4">
    <name type="scientific">Kriegella aquimaris</name>
    <dbReference type="NCBI Taxonomy" id="192904"/>
    <lineage>
        <taxon>Bacteria</taxon>
        <taxon>Pseudomonadati</taxon>
        <taxon>Bacteroidota</taxon>
        <taxon>Flavobacteriia</taxon>
        <taxon>Flavobacteriales</taxon>
        <taxon>Flavobacteriaceae</taxon>
        <taxon>Kriegella</taxon>
    </lineage>
</organism>
<dbReference type="Proteomes" id="UP000199440">
    <property type="component" value="Unassembled WGS sequence"/>
</dbReference>
<dbReference type="InterPro" id="IPR026444">
    <property type="entry name" value="Secre_tail"/>
</dbReference>
<evidence type="ECO:0000313" key="3">
    <source>
        <dbReference type="EMBL" id="SDL69809.1"/>
    </source>
</evidence>
<proteinExistence type="predicted"/>
<keyword evidence="1" id="KW-0732">Signal</keyword>
<reference evidence="3 4" key="1">
    <citation type="submission" date="2016-10" db="EMBL/GenBank/DDBJ databases">
        <authorList>
            <person name="de Groot N.N."/>
        </authorList>
    </citation>
    <scope>NUCLEOTIDE SEQUENCE [LARGE SCALE GENOMIC DNA]</scope>
    <source>
        <strain evidence="3 4">DSM 19886</strain>
    </source>
</reference>
<evidence type="ECO:0000256" key="1">
    <source>
        <dbReference type="ARBA" id="ARBA00022729"/>
    </source>
</evidence>